<dbReference type="Proteomes" id="UP001256711">
    <property type="component" value="Unassembled WGS sequence"/>
</dbReference>
<evidence type="ECO:0000313" key="10">
    <source>
        <dbReference type="Proteomes" id="UP001256711"/>
    </source>
</evidence>
<dbReference type="GO" id="GO:0030435">
    <property type="term" value="P:sporulation resulting in formation of a cellular spore"/>
    <property type="evidence" value="ECO:0007669"/>
    <property type="project" value="UniProtKB-KW"/>
</dbReference>
<evidence type="ECO:0000256" key="2">
    <source>
        <dbReference type="ARBA" id="ARBA00007553"/>
    </source>
</evidence>
<dbReference type="GO" id="GO:0008745">
    <property type="term" value="F:N-acetylmuramoyl-L-alanine amidase activity"/>
    <property type="evidence" value="ECO:0007669"/>
    <property type="project" value="UniProtKB-EC"/>
</dbReference>
<reference evidence="9" key="1">
    <citation type="submission" date="2023-03" db="EMBL/GenBank/DDBJ databases">
        <authorList>
            <person name="Shen W."/>
            <person name="Cai J."/>
        </authorList>
    </citation>
    <scope>NUCLEOTIDE SEQUENCE</scope>
    <source>
        <strain evidence="9">B226-2</strain>
    </source>
</reference>
<name>A0AAW8TW86_9ENTE</name>
<dbReference type="SUPFAM" id="SSF55846">
    <property type="entry name" value="N-acetylmuramoyl-L-alanine amidase-like"/>
    <property type="match status" value="1"/>
</dbReference>
<dbReference type="GO" id="GO:0071555">
    <property type="term" value="P:cell wall organization"/>
    <property type="evidence" value="ECO:0007669"/>
    <property type="project" value="UniProtKB-KW"/>
</dbReference>
<accession>A0AAW8TW86</accession>
<keyword evidence="5" id="KW-0749">Sporulation</keyword>
<evidence type="ECO:0000259" key="8">
    <source>
        <dbReference type="SMART" id="SM00644"/>
    </source>
</evidence>
<dbReference type="CDD" id="cd06583">
    <property type="entry name" value="PGRP"/>
    <property type="match status" value="1"/>
</dbReference>
<evidence type="ECO:0000256" key="7">
    <source>
        <dbReference type="ARBA" id="ARBA00023316"/>
    </source>
</evidence>
<dbReference type="EMBL" id="JARQBJ010000001">
    <property type="protein sequence ID" value="MDT2809205.1"/>
    <property type="molecule type" value="Genomic_DNA"/>
</dbReference>
<protein>
    <recommendedName>
        <fullName evidence="3">N-acetylmuramoyl-L-alanine amidase</fullName>
        <ecNumber evidence="3">3.5.1.28</ecNumber>
    </recommendedName>
</protein>
<evidence type="ECO:0000256" key="1">
    <source>
        <dbReference type="ARBA" id="ARBA00001561"/>
    </source>
</evidence>
<dbReference type="PANTHER" id="PTHR30417">
    <property type="entry name" value="N-ACETYLMURAMOYL-L-ALANINE AMIDASE AMID"/>
    <property type="match status" value="1"/>
</dbReference>
<dbReference type="SMART" id="SM00644">
    <property type="entry name" value="Ami_2"/>
    <property type="match status" value="1"/>
</dbReference>
<proteinExistence type="inferred from homology"/>
<dbReference type="GO" id="GO:0009254">
    <property type="term" value="P:peptidoglycan turnover"/>
    <property type="evidence" value="ECO:0007669"/>
    <property type="project" value="TreeGrafter"/>
</dbReference>
<dbReference type="Gene3D" id="3.40.80.10">
    <property type="entry name" value="Peptidoglycan recognition protein-like"/>
    <property type="match status" value="1"/>
</dbReference>
<dbReference type="InterPro" id="IPR002502">
    <property type="entry name" value="Amidase_domain"/>
</dbReference>
<feature type="domain" description="N-acetylmuramoyl-L-alanine amidase" evidence="8">
    <location>
        <begin position="18"/>
        <end position="159"/>
    </location>
</feature>
<dbReference type="Pfam" id="PF01510">
    <property type="entry name" value="Amidase_2"/>
    <property type="match status" value="1"/>
</dbReference>
<dbReference type="PANTHER" id="PTHR30417:SF11">
    <property type="entry name" value="N-ACETYLMURAMOYL-L-ALANINE AMIDASE XLYA"/>
    <property type="match status" value="1"/>
</dbReference>
<dbReference type="EC" id="3.5.1.28" evidence="3"/>
<evidence type="ECO:0000256" key="6">
    <source>
        <dbReference type="ARBA" id="ARBA00023287"/>
    </source>
</evidence>
<evidence type="ECO:0000313" key="9">
    <source>
        <dbReference type="EMBL" id="MDT2809205.1"/>
    </source>
</evidence>
<dbReference type="GO" id="GO:0030420">
    <property type="term" value="P:establishment of competence for transformation"/>
    <property type="evidence" value="ECO:0007669"/>
    <property type="project" value="UniProtKB-KW"/>
</dbReference>
<dbReference type="AlphaFoldDB" id="A0AAW8TW86"/>
<keyword evidence="4 9" id="KW-0378">Hydrolase</keyword>
<evidence type="ECO:0000256" key="5">
    <source>
        <dbReference type="ARBA" id="ARBA00022969"/>
    </source>
</evidence>
<evidence type="ECO:0000256" key="4">
    <source>
        <dbReference type="ARBA" id="ARBA00022801"/>
    </source>
</evidence>
<comment type="caution">
    <text evidence="9">The sequence shown here is derived from an EMBL/GenBank/DDBJ whole genome shotgun (WGS) entry which is preliminary data.</text>
</comment>
<dbReference type="RefSeq" id="WP_311834925.1">
    <property type="nucleotide sequence ID" value="NZ_JARQBJ010000001.1"/>
</dbReference>
<dbReference type="InterPro" id="IPR051206">
    <property type="entry name" value="NAMLAA_amidase_2"/>
</dbReference>
<keyword evidence="6" id="KW-0178">Competence</keyword>
<evidence type="ECO:0000256" key="3">
    <source>
        <dbReference type="ARBA" id="ARBA00011901"/>
    </source>
</evidence>
<organism evidence="9 10">
    <name type="scientific">Enterococcus asini</name>
    <dbReference type="NCBI Taxonomy" id="57732"/>
    <lineage>
        <taxon>Bacteria</taxon>
        <taxon>Bacillati</taxon>
        <taxon>Bacillota</taxon>
        <taxon>Bacilli</taxon>
        <taxon>Lactobacillales</taxon>
        <taxon>Enterococcaceae</taxon>
        <taxon>Enterococcus</taxon>
    </lineage>
</organism>
<sequence>MATKNGVTYRQNLVSAGMYGTKCPYAMVPKKVTVHETDNNASANNEVVYMIGNGNQTSFHVGIDEKEAVQGIPFNRNAWHAGDGKNGYGNRNTISFEICKNYDPSRGTTNISGAQLAAYNQAKVNAVKVIAQVMVEQGINGTVGNVKTHNDWSGKLCPQKMLREGLWIPMRDQIIAEWCRLKNGGQQSTPVTPETPKQKKKAGNVMLLFQEKGKVYLLVGNKYTYVEGPKHLDAIKLAMDKAGYDTWVHTNATQIKYFKKIAELVK</sequence>
<dbReference type="GO" id="GO:0009253">
    <property type="term" value="P:peptidoglycan catabolic process"/>
    <property type="evidence" value="ECO:0007669"/>
    <property type="project" value="InterPro"/>
</dbReference>
<gene>
    <name evidence="9" type="ORF">P7H43_01695</name>
</gene>
<comment type="similarity">
    <text evidence="2">Belongs to the N-acetylmuramoyl-L-alanine amidase 2 family.</text>
</comment>
<keyword evidence="7" id="KW-0961">Cell wall biogenesis/degradation</keyword>
<comment type="catalytic activity">
    <reaction evidence="1">
        <text>Hydrolyzes the link between N-acetylmuramoyl residues and L-amino acid residues in certain cell-wall glycopeptides.</text>
        <dbReference type="EC" id="3.5.1.28"/>
    </reaction>
</comment>
<dbReference type="InterPro" id="IPR036505">
    <property type="entry name" value="Amidase/PGRP_sf"/>
</dbReference>